<dbReference type="AlphaFoldDB" id="A0A2S0KKA7"/>
<organism evidence="11 12">
    <name type="scientific">Gordonia iterans</name>
    <dbReference type="NCBI Taxonomy" id="1004901"/>
    <lineage>
        <taxon>Bacteria</taxon>
        <taxon>Bacillati</taxon>
        <taxon>Actinomycetota</taxon>
        <taxon>Actinomycetes</taxon>
        <taxon>Mycobacteriales</taxon>
        <taxon>Gordoniaceae</taxon>
        <taxon>Gordonia</taxon>
    </lineage>
</organism>
<feature type="domain" description="Major facilitator superfamily (MFS) profile" evidence="10">
    <location>
        <begin position="21"/>
        <end position="434"/>
    </location>
</feature>
<keyword evidence="5 9" id="KW-1133">Transmembrane helix</keyword>
<keyword evidence="4 9" id="KW-0812">Transmembrane</keyword>
<evidence type="ECO:0000256" key="9">
    <source>
        <dbReference type="SAM" id="Phobius"/>
    </source>
</evidence>
<dbReference type="PROSITE" id="PS50850">
    <property type="entry name" value="MFS"/>
    <property type="match status" value="1"/>
</dbReference>
<sequence length="443" mass="44238">MASGAVRGLLIDISPLRISAAFRRVFVARTISLLGIGMLAVSVPVQMWDLTGSSVQVGAATAVTGVTTFVGMLVGGSLADRFDRRKLILIGRSAAALAFAGLALNAFGLFGGRPLVWVLYALAGVNGLIGALSAAALMAAVPTLIPREKLAAVGALSSLTVRLGTALAPGLAGVIIGAAGVAWTYTAAAALATITVLVLLGLPRLPPHAALAGAADTAPGPSADSGTPDPTRVRAAPPSLPAFFADSPVVLSVMLLGMLTMLASGLVALLPALVSERFGDQAGAVGYLMAATAAGALVATLTSGWIGAAARPGVVLLAAAIAGFALIAALGTAAALWIALLLVLVIGFVDAVQEVVRYMLIQQHTPGPLLGRVNGIWMAQEVSGVTVGALAAGALGAFWSAPTAIVYYGLTLLTLGVLAAAGLGSLRAVRRPDSRESAVTQAT</sequence>
<feature type="transmembrane region" description="Helical" evidence="9">
    <location>
        <begin position="313"/>
        <end position="330"/>
    </location>
</feature>
<feature type="transmembrane region" description="Helical" evidence="9">
    <location>
        <begin position="117"/>
        <end position="141"/>
    </location>
</feature>
<evidence type="ECO:0000259" key="10">
    <source>
        <dbReference type="PROSITE" id="PS50850"/>
    </source>
</evidence>
<evidence type="ECO:0000313" key="12">
    <source>
        <dbReference type="Proteomes" id="UP000239814"/>
    </source>
</evidence>
<evidence type="ECO:0000256" key="5">
    <source>
        <dbReference type="ARBA" id="ARBA00022989"/>
    </source>
</evidence>
<feature type="transmembrane region" description="Helical" evidence="9">
    <location>
        <begin position="26"/>
        <end position="45"/>
    </location>
</feature>
<gene>
    <name evidence="11" type="ORF">C6V83_07835</name>
</gene>
<evidence type="ECO:0000256" key="8">
    <source>
        <dbReference type="ARBA" id="ARBA00040914"/>
    </source>
</evidence>
<dbReference type="GO" id="GO:0005886">
    <property type="term" value="C:plasma membrane"/>
    <property type="evidence" value="ECO:0007669"/>
    <property type="project" value="UniProtKB-SubCell"/>
</dbReference>
<dbReference type="Pfam" id="PF07690">
    <property type="entry name" value="MFS_1"/>
    <property type="match status" value="1"/>
</dbReference>
<name>A0A2S0KKA7_9ACTN</name>
<comment type="subcellular location">
    <subcellularLocation>
        <location evidence="1">Cell inner membrane</location>
        <topology evidence="1">Multi-pass membrane protein</topology>
    </subcellularLocation>
</comment>
<dbReference type="InterPro" id="IPR011701">
    <property type="entry name" value="MFS"/>
</dbReference>
<keyword evidence="6 9" id="KW-0472">Membrane</keyword>
<dbReference type="PANTHER" id="PTHR23513:SF9">
    <property type="entry name" value="ENTEROBACTIN EXPORTER ENTS"/>
    <property type="match status" value="1"/>
</dbReference>
<dbReference type="GO" id="GO:0022857">
    <property type="term" value="F:transmembrane transporter activity"/>
    <property type="evidence" value="ECO:0007669"/>
    <property type="project" value="InterPro"/>
</dbReference>
<feature type="transmembrane region" description="Helical" evidence="9">
    <location>
        <begin position="87"/>
        <end position="111"/>
    </location>
</feature>
<dbReference type="PANTHER" id="PTHR23513">
    <property type="entry name" value="INTEGRAL MEMBRANE EFFLUX PROTEIN-RELATED"/>
    <property type="match status" value="1"/>
</dbReference>
<dbReference type="KEGG" id="git:C6V83_07835"/>
<evidence type="ECO:0000256" key="2">
    <source>
        <dbReference type="ARBA" id="ARBA00022448"/>
    </source>
</evidence>
<reference evidence="11 12" key="1">
    <citation type="submission" date="2018-03" db="EMBL/GenBank/DDBJ databases">
        <title>Characteristics and genome of n-alkane degrading marine bacteria Gordonia iterans isolated from crude oil contaminated in Tae-an, South Korea.</title>
        <authorList>
            <person name="Lee S.-S."/>
            <person name="Kim H."/>
        </authorList>
    </citation>
    <scope>NUCLEOTIDE SEQUENCE [LARGE SCALE GENOMIC DNA]</scope>
    <source>
        <strain evidence="11 12">Co17</strain>
    </source>
</reference>
<dbReference type="Gene3D" id="1.20.1250.20">
    <property type="entry name" value="MFS general substrate transporter like domains"/>
    <property type="match status" value="1"/>
</dbReference>
<dbReference type="CDD" id="cd06173">
    <property type="entry name" value="MFS_MefA_like"/>
    <property type="match status" value="1"/>
</dbReference>
<dbReference type="InterPro" id="IPR020846">
    <property type="entry name" value="MFS_dom"/>
</dbReference>
<accession>A0A2S0KKA7</accession>
<evidence type="ECO:0000256" key="6">
    <source>
        <dbReference type="ARBA" id="ARBA00023136"/>
    </source>
</evidence>
<keyword evidence="3" id="KW-1003">Cell membrane</keyword>
<dbReference type="InterPro" id="IPR036259">
    <property type="entry name" value="MFS_trans_sf"/>
</dbReference>
<dbReference type="SUPFAM" id="SSF103473">
    <property type="entry name" value="MFS general substrate transporter"/>
    <property type="match status" value="1"/>
</dbReference>
<evidence type="ECO:0000256" key="3">
    <source>
        <dbReference type="ARBA" id="ARBA00022475"/>
    </source>
</evidence>
<evidence type="ECO:0000313" key="11">
    <source>
        <dbReference type="EMBL" id="AVM02103.1"/>
    </source>
</evidence>
<dbReference type="Proteomes" id="UP000239814">
    <property type="component" value="Chromosome"/>
</dbReference>
<keyword evidence="2" id="KW-0813">Transport</keyword>
<proteinExistence type="inferred from homology"/>
<evidence type="ECO:0000256" key="7">
    <source>
        <dbReference type="ARBA" id="ARBA00038075"/>
    </source>
</evidence>
<keyword evidence="12" id="KW-1185">Reference proteome</keyword>
<comment type="similarity">
    <text evidence="7">Belongs to the major facilitator superfamily. Drug:H(+) antiporter-3 (DHA3) (TC 2.A.1.21) family.</text>
</comment>
<evidence type="ECO:0000256" key="1">
    <source>
        <dbReference type="ARBA" id="ARBA00004429"/>
    </source>
</evidence>
<feature type="transmembrane region" description="Helical" evidence="9">
    <location>
        <begin position="57"/>
        <end position="75"/>
    </location>
</feature>
<dbReference type="EMBL" id="CP027433">
    <property type="protein sequence ID" value="AVM02103.1"/>
    <property type="molecule type" value="Genomic_DNA"/>
</dbReference>
<feature type="transmembrane region" description="Helical" evidence="9">
    <location>
        <begin position="377"/>
        <end position="399"/>
    </location>
</feature>
<dbReference type="OrthoDB" id="5494559at2"/>
<protein>
    <recommendedName>
        <fullName evidence="8">Multidrug efflux pump Tap</fullName>
    </recommendedName>
</protein>
<feature type="transmembrane region" description="Helical" evidence="9">
    <location>
        <begin position="249"/>
        <end position="273"/>
    </location>
</feature>
<feature type="transmembrane region" description="Helical" evidence="9">
    <location>
        <begin position="285"/>
        <end position="306"/>
    </location>
</feature>
<feature type="transmembrane region" description="Helical" evidence="9">
    <location>
        <begin position="405"/>
        <end position="426"/>
    </location>
</feature>
<evidence type="ECO:0000256" key="4">
    <source>
        <dbReference type="ARBA" id="ARBA00022692"/>
    </source>
</evidence>
<feature type="transmembrane region" description="Helical" evidence="9">
    <location>
        <begin position="182"/>
        <end position="202"/>
    </location>
</feature>